<sequence>MPIKGGNMNQNDFQTLTQLLEKRIEIQKEIHQSQQRQLRTLGHLKVVREFSRSIDLF</sequence>
<dbReference type="AlphaFoldDB" id="A0AB37USR4"/>
<dbReference type="EMBL" id="RSCK01000001">
    <property type="protein sequence ID" value="RUT14515.1"/>
    <property type="molecule type" value="Genomic_DNA"/>
</dbReference>
<comment type="caution">
    <text evidence="1">The sequence shown here is derived from an EMBL/GenBank/DDBJ whole genome shotgun (WGS) entry which is preliminary data.</text>
</comment>
<organism evidence="1 2">
    <name type="scientific">Chroococcidiopsis cubana SAG 39.79</name>
    <dbReference type="NCBI Taxonomy" id="388085"/>
    <lineage>
        <taxon>Bacteria</taxon>
        <taxon>Bacillati</taxon>
        <taxon>Cyanobacteriota</taxon>
        <taxon>Cyanophyceae</taxon>
        <taxon>Chroococcidiopsidales</taxon>
        <taxon>Chroococcidiopsidaceae</taxon>
        <taxon>Chroococcidiopsis</taxon>
    </lineage>
</organism>
<evidence type="ECO:0000313" key="1">
    <source>
        <dbReference type="EMBL" id="RUT14515.1"/>
    </source>
</evidence>
<reference evidence="1 2" key="1">
    <citation type="journal article" date="2019" name="Genome Biol. Evol.">
        <title>Day and night: Metabolic profiles and evolutionary relationships of six axenic non-marine cyanobacteria.</title>
        <authorList>
            <person name="Will S.E."/>
            <person name="Henke P."/>
            <person name="Boedeker C."/>
            <person name="Huang S."/>
            <person name="Brinkmann H."/>
            <person name="Rohde M."/>
            <person name="Jarek M."/>
            <person name="Friedl T."/>
            <person name="Seufert S."/>
            <person name="Schumacher M."/>
            <person name="Overmann J."/>
            <person name="Neumann-Schaal M."/>
            <person name="Petersen J."/>
        </authorList>
    </citation>
    <scope>NUCLEOTIDE SEQUENCE [LARGE SCALE GENOMIC DNA]</scope>
    <source>
        <strain evidence="1 2">SAG 39.79</strain>
    </source>
</reference>
<gene>
    <name evidence="1" type="ORF">DSM107010_00610</name>
</gene>
<evidence type="ECO:0000313" key="2">
    <source>
        <dbReference type="Proteomes" id="UP000282574"/>
    </source>
</evidence>
<accession>A0AB37USR4</accession>
<dbReference type="Proteomes" id="UP000282574">
    <property type="component" value="Unassembled WGS sequence"/>
</dbReference>
<protein>
    <submittedName>
        <fullName evidence="1">Uncharacterized protein</fullName>
    </submittedName>
</protein>
<proteinExistence type="predicted"/>
<name>A0AB37USR4_9CYAN</name>
<keyword evidence="2" id="KW-1185">Reference proteome</keyword>
<dbReference type="RefSeq" id="WP_199755331.1">
    <property type="nucleotide sequence ID" value="NZ_JAVKZF010000005.1"/>
</dbReference>